<organism evidence="1 2">
    <name type="scientific">Burkholderia pseudomallei</name>
    <name type="common">Pseudomonas pseudomallei</name>
    <dbReference type="NCBI Taxonomy" id="28450"/>
    <lineage>
        <taxon>Bacteria</taxon>
        <taxon>Pseudomonadati</taxon>
        <taxon>Pseudomonadota</taxon>
        <taxon>Betaproteobacteria</taxon>
        <taxon>Burkholderiales</taxon>
        <taxon>Burkholderiaceae</taxon>
        <taxon>Burkholderia</taxon>
        <taxon>pseudomallei group</taxon>
    </lineage>
</organism>
<evidence type="ECO:0000313" key="1">
    <source>
        <dbReference type="EMBL" id="PJO67346.1"/>
    </source>
</evidence>
<dbReference type="GO" id="GO:0016779">
    <property type="term" value="F:nucleotidyltransferase activity"/>
    <property type="evidence" value="ECO:0007669"/>
    <property type="project" value="UniProtKB-KW"/>
</dbReference>
<protein>
    <submittedName>
        <fullName evidence="1">Phosphopantetheine adenylyltransferase</fullName>
    </submittedName>
</protein>
<comment type="caution">
    <text evidence="1">The sequence shown here is derived from an EMBL/GenBank/DDBJ whole genome shotgun (WGS) entry which is preliminary data.</text>
</comment>
<keyword evidence="1" id="KW-0808">Transferase</keyword>
<evidence type="ECO:0000313" key="2">
    <source>
        <dbReference type="Proteomes" id="UP000231878"/>
    </source>
</evidence>
<sequence length="38" mass="4217">MGSRPGASRAAADMGARRDCTRRLVWNAHYSSFSRCSK</sequence>
<reference evidence="1 2" key="1">
    <citation type="submission" date="2017-11" db="EMBL/GenBank/DDBJ databases">
        <title>Molecular characterization of Burkholderia pseudomallei and closely related isolates from Vietnam.</title>
        <authorList>
            <person name="Ustinov D.V."/>
            <person name="Antonov A.S."/>
            <person name="Avdusheva E.F."/>
            <person name="Shpak I.M."/>
            <person name="Zakharova I.B."/>
            <person name="Thi L.A."/>
            <person name="Teteryatnikova N."/>
            <person name="Lopasteyskaya Y.A."/>
            <person name="Kuzyutina J.A."/>
            <person name="Ngo T.N."/>
            <person name="Victorov D.V."/>
        </authorList>
    </citation>
    <scope>NUCLEOTIDE SEQUENCE [LARGE SCALE GENOMIC DNA]</scope>
    <source>
        <strain evidence="1 2">V1512</strain>
    </source>
</reference>
<gene>
    <name evidence="1" type="ORF">CWD88_05195</name>
</gene>
<proteinExistence type="predicted"/>
<name>A0AAX0UF02_BURPE</name>
<keyword evidence="1" id="KW-0548">Nucleotidyltransferase</keyword>
<accession>A0AAX0UF02</accession>
<dbReference type="AlphaFoldDB" id="A0AAX0UF02"/>
<dbReference type="Proteomes" id="UP000231878">
    <property type="component" value="Unassembled WGS sequence"/>
</dbReference>
<dbReference type="EMBL" id="PHRB01000003">
    <property type="protein sequence ID" value="PJO67346.1"/>
    <property type="molecule type" value="Genomic_DNA"/>
</dbReference>